<dbReference type="Proteomes" id="UP000722336">
    <property type="component" value="Unassembled WGS sequence"/>
</dbReference>
<keyword evidence="2" id="KW-0732">Signal</keyword>
<evidence type="ECO:0000313" key="4">
    <source>
        <dbReference type="Proteomes" id="UP000722336"/>
    </source>
</evidence>
<evidence type="ECO:0000313" key="3">
    <source>
        <dbReference type="EMBL" id="MBV7255194.1"/>
    </source>
</evidence>
<dbReference type="EMBL" id="JAGSPA010000001">
    <property type="protein sequence ID" value="MBV7255194.1"/>
    <property type="molecule type" value="Genomic_DNA"/>
</dbReference>
<organism evidence="3 4">
    <name type="scientific">Pacificimonas pallii</name>
    <dbReference type="NCBI Taxonomy" id="2827236"/>
    <lineage>
        <taxon>Bacteria</taxon>
        <taxon>Pseudomonadati</taxon>
        <taxon>Pseudomonadota</taxon>
        <taxon>Alphaproteobacteria</taxon>
        <taxon>Sphingomonadales</taxon>
        <taxon>Sphingosinicellaceae</taxon>
        <taxon>Pacificimonas</taxon>
    </lineage>
</organism>
<accession>A0ABS6SA06</accession>
<feature type="chain" id="PRO_5047291424" evidence="2">
    <location>
        <begin position="25"/>
        <end position="108"/>
    </location>
</feature>
<protein>
    <submittedName>
        <fullName evidence="3">Uncharacterized protein</fullName>
    </submittedName>
</protein>
<name>A0ABS6SA06_9SPHN</name>
<dbReference type="PROSITE" id="PS51257">
    <property type="entry name" value="PROKAR_LIPOPROTEIN"/>
    <property type="match status" value="1"/>
</dbReference>
<dbReference type="RefSeq" id="WP_218443461.1">
    <property type="nucleotide sequence ID" value="NZ_JAGSPA010000001.1"/>
</dbReference>
<evidence type="ECO:0000256" key="1">
    <source>
        <dbReference type="SAM" id="MobiDB-lite"/>
    </source>
</evidence>
<feature type="region of interest" description="Disordered" evidence="1">
    <location>
        <begin position="83"/>
        <end position="108"/>
    </location>
</feature>
<gene>
    <name evidence="3" type="ORF">KCG44_00195</name>
</gene>
<feature type="signal peptide" evidence="2">
    <location>
        <begin position="1"/>
        <end position="24"/>
    </location>
</feature>
<sequence length="108" mass="10900">MMRNLGYLPATLAGIALLTLSACGDSDGAEGGDGGVTQTGTVEIESDFDASTMDVMNVDVAAGGIEPVIDPVNADAGIDMLGRAQTDNVTDMPPSLPSPALEDEGESE</sequence>
<comment type="caution">
    <text evidence="3">The sequence shown here is derived from an EMBL/GenBank/DDBJ whole genome shotgun (WGS) entry which is preliminary data.</text>
</comment>
<proteinExistence type="predicted"/>
<reference evidence="3 4" key="1">
    <citation type="submission" date="2021-04" db="EMBL/GenBank/DDBJ databases">
        <authorList>
            <person name="Pira H."/>
            <person name="Risdian C."/>
            <person name="Wink J."/>
        </authorList>
    </citation>
    <scope>NUCLEOTIDE SEQUENCE [LARGE SCALE GENOMIC DNA]</scope>
    <source>
        <strain evidence="3 4">WHA3</strain>
    </source>
</reference>
<evidence type="ECO:0000256" key="2">
    <source>
        <dbReference type="SAM" id="SignalP"/>
    </source>
</evidence>
<keyword evidence="4" id="KW-1185">Reference proteome</keyword>